<proteinExistence type="predicted"/>
<evidence type="ECO:0000256" key="1">
    <source>
        <dbReference type="SAM" id="MobiDB-lite"/>
    </source>
</evidence>
<dbReference type="EMBL" id="CAJVRM010000069">
    <property type="protein sequence ID" value="CAG8973420.1"/>
    <property type="molecule type" value="Genomic_DNA"/>
</dbReference>
<gene>
    <name evidence="2" type="ORF">HYALB_00006446</name>
</gene>
<keyword evidence="3" id="KW-1185">Reference proteome</keyword>
<feature type="compositionally biased region" description="Basic and acidic residues" evidence="1">
    <location>
        <begin position="120"/>
        <end position="134"/>
    </location>
</feature>
<dbReference type="AlphaFoldDB" id="A0A9N9LHW3"/>
<evidence type="ECO:0000313" key="3">
    <source>
        <dbReference type="Proteomes" id="UP000701801"/>
    </source>
</evidence>
<reference evidence="2" key="1">
    <citation type="submission" date="2021-07" db="EMBL/GenBank/DDBJ databases">
        <authorList>
            <person name="Durling M."/>
        </authorList>
    </citation>
    <scope>NUCLEOTIDE SEQUENCE</scope>
</reference>
<feature type="compositionally biased region" description="Polar residues" evidence="1">
    <location>
        <begin position="145"/>
        <end position="157"/>
    </location>
</feature>
<evidence type="ECO:0000313" key="2">
    <source>
        <dbReference type="EMBL" id="CAG8973420.1"/>
    </source>
</evidence>
<dbReference type="Proteomes" id="UP000701801">
    <property type="component" value="Unassembled WGS sequence"/>
</dbReference>
<accession>A0A9N9LHW3</accession>
<feature type="region of interest" description="Disordered" evidence="1">
    <location>
        <begin position="120"/>
        <end position="164"/>
    </location>
</feature>
<protein>
    <submittedName>
        <fullName evidence="2">Uncharacterized protein</fullName>
    </submittedName>
</protein>
<feature type="region of interest" description="Disordered" evidence="1">
    <location>
        <begin position="22"/>
        <end position="53"/>
    </location>
</feature>
<feature type="compositionally biased region" description="Polar residues" evidence="1">
    <location>
        <begin position="37"/>
        <end position="53"/>
    </location>
</feature>
<organism evidence="2 3">
    <name type="scientific">Hymenoscyphus albidus</name>
    <dbReference type="NCBI Taxonomy" id="595503"/>
    <lineage>
        <taxon>Eukaryota</taxon>
        <taxon>Fungi</taxon>
        <taxon>Dikarya</taxon>
        <taxon>Ascomycota</taxon>
        <taxon>Pezizomycotina</taxon>
        <taxon>Leotiomycetes</taxon>
        <taxon>Helotiales</taxon>
        <taxon>Helotiaceae</taxon>
        <taxon>Hymenoscyphus</taxon>
    </lineage>
</organism>
<comment type="caution">
    <text evidence="2">The sequence shown here is derived from an EMBL/GenBank/DDBJ whole genome shotgun (WGS) entry which is preliminary data.</text>
</comment>
<name>A0A9N9LHW3_9HELO</name>
<sequence>MERGKQNGNYTAIRGQVEGLGNLASPEGLHQIPENLSPRNTTPAFAAESSSERSGPLFTDLTLSIDLGAANTCVSALLQGEGHEPTLNDIIKIAHYPGDVYGSNQVPTKIWYPDIPRTKEISGDPDHEDHHLTDVSDEEEKSGWWNDQRQTAPTNAEGNRLYDM</sequence>